<reference evidence="2" key="1">
    <citation type="submission" date="2016-11" db="EMBL/GenBank/DDBJ databases">
        <authorList>
            <person name="Varghese N."/>
            <person name="Submissions S."/>
        </authorList>
    </citation>
    <scope>NUCLEOTIDE SEQUENCE [LARGE SCALE GENOMIC DNA]</scope>
    <source>
        <strain evidence="2">DSM 10349</strain>
    </source>
</reference>
<sequence length="168" mass="18676">MGGAIIYPEIIGTLADTGFLVVPAIKKEMAYYAERRFLGEEVNCRLNWNLVIIKSLEICLISMEILWDDGNVTVVGFPSKTWEQLSQLMHFRNVLLLPDRGLITSENNLISPVAAQEGFLIEGIDKGLIHLAKKAANMPLDMNVQGLMTYLCDLINTTRSSDSGLFLS</sequence>
<name>A0A1M6UJ23_9FIRM</name>
<dbReference type="RefSeq" id="WP_072915489.1">
    <property type="nucleotide sequence ID" value="NZ_FRAR01000020.1"/>
</dbReference>
<evidence type="ECO:0000313" key="2">
    <source>
        <dbReference type="Proteomes" id="UP000183997"/>
    </source>
</evidence>
<dbReference type="STRING" id="1121421.SAMN02745123_02799"/>
<gene>
    <name evidence="1" type="ORF">SAMN02745123_02799</name>
</gene>
<dbReference type="Proteomes" id="UP000183997">
    <property type="component" value="Unassembled WGS sequence"/>
</dbReference>
<organism evidence="1 2">
    <name type="scientific">Desulforamulus aeronauticus DSM 10349</name>
    <dbReference type="NCBI Taxonomy" id="1121421"/>
    <lineage>
        <taxon>Bacteria</taxon>
        <taxon>Bacillati</taxon>
        <taxon>Bacillota</taxon>
        <taxon>Clostridia</taxon>
        <taxon>Eubacteriales</taxon>
        <taxon>Peptococcaceae</taxon>
        <taxon>Desulforamulus</taxon>
    </lineage>
</organism>
<dbReference type="OrthoDB" id="1786370at2"/>
<protein>
    <submittedName>
        <fullName evidence="1">Uncharacterized protein</fullName>
    </submittedName>
</protein>
<dbReference type="EMBL" id="FRAR01000020">
    <property type="protein sequence ID" value="SHK69222.1"/>
    <property type="molecule type" value="Genomic_DNA"/>
</dbReference>
<accession>A0A1M6UJ23</accession>
<proteinExistence type="predicted"/>
<keyword evidence="2" id="KW-1185">Reference proteome</keyword>
<dbReference type="AlphaFoldDB" id="A0A1M6UJ23"/>
<evidence type="ECO:0000313" key="1">
    <source>
        <dbReference type="EMBL" id="SHK69222.1"/>
    </source>
</evidence>